<dbReference type="Pfam" id="PF04586">
    <property type="entry name" value="Peptidase_S78"/>
    <property type="match status" value="1"/>
</dbReference>
<feature type="non-terminal residue" evidence="6">
    <location>
        <position position="1"/>
    </location>
</feature>
<dbReference type="InterPro" id="IPR054613">
    <property type="entry name" value="Peptidase_S78_dom"/>
</dbReference>
<organism evidence="6">
    <name type="scientific">marine metagenome</name>
    <dbReference type="NCBI Taxonomy" id="408172"/>
    <lineage>
        <taxon>unclassified sequences</taxon>
        <taxon>metagenomes</taxon>
        <taxon>ecological metagenomes</taxon>
    </lineage>
</organism>
<keyword evidence="1" id="KW-1188">Viral release from host cell</keyword>
<proteinExistence type="predicted"/>
<evidence type="ECO:0000259" key="5">
    <source>
        <dbReference type="Pfam" id="PF04586"/>
    </source>
</evidence>
<name>A0A381WJ64_9ZZZZ</name>
<evidence type="ECO:0000256" key="2">
    <source>
        <dbReference type="ARBA" id="ARBA00022670"/>
    </source>
</evidence>
<keyword evidence="3" id="KW-0378">Hydrolase</keyword>
<gene>
    <name evidence="6" type="ORF">METZ01_LOCUS105346</name>
</gene>
<feature type="non-terminal residue" evidence="6">
    <location>
        <position position="383"/>
    </location>
</feature>
<evidence type="ECO:0000256" key="3">
    <source>
        <dbReference type="ARBA" id="ARBA00022801"/>
    </source>
</evidence>
<sequence length="383" mass="42291">MVKEGVLGAFSVGFRVKDADYIEETDGLRIKDAELFEVSVVSVPANQAAVFSVSKSFDSEEDYTAWKAQFIHDPQKSGQSDKDSPKETANAVFGEKVMSDQEDFNLEEFAKEVARKTAAEIAMAQAERESAKEAKEAEEKATSDAQKAAEEQKLDEKKAEVEAVVQGVTTGAERLINDVEERVSKNHEDLESVVKELRSELEEKAEEISNIRESKRIFSNRASESDWKEAYKEEIADAYMLARSTGKGYETDLAKDVLEKVNTHSGVQVSSADFEQEVSSNIERDIQLELILAPLFREIAMRSATQILPIMPDAGYAEFTANQAASGTSPHGNLAERGDTYGTPWGGVDLTEITLSTKKLISQSYLGNETEEDAIIPVLPLIR</sequence>
<dbReference type="GO" id="GO:0006508">
    <property type="term" value="P:proteolysis"/>
    <property type="evidence" value="ECO:0007669"/>
    <property type="project" value="UniProtKB-KW"/>
</dbReference>
<evidence type="ECO:0000256" key="1">
    <source>
        <dbReference type="ARBA" id="ARBA00022612"/>
    </source>
</evidence>
<evidence type="ECO:0000313" key="6">
    <source>
        <dbReference type="EMBL" id="SVA52492.1"/>
    </source>
</evidence>
<feature type="domain" description="Prohead serine protease" evidence="5">
    <location>
        <begin position="2"/>
        <end position="55"/>
    </location>
</feature>
<protein>
    <recommendedName>
        <fullName evidence="5">Prohead serine protease domain-containing protein</fullName>
    </recommendedName>
</protein>
<evidence type="ECO:0000256" key="4">
    <source>
        <dbReference type="SAM" id="MobiDB-lite"/>
    </source>
</evidence>
<dbReference type="GO" id="GO:0008233">
    <property type="term" value="F:peptidase activity"/>
    <property type="evidence" value="ECO:0007669"/>
    <property type="project" value="UniProtKB-KW"/>
</dbReference>
<dbReference type="AlphaFoldDB" id="A0A381WJ64"/>
<keyword evidence="2" id="KW-0645">Protease</keyword>
<accession>A0A381WJ64</accession>
<feature type="region of interest" description="Disordered" evidence="4">
    <location>
        <begin position="126"/>
        <end position="154"/>
    </location>
</feature>
<dbReference type="EMBL" id="UINC01011963">
    <property type="protein sequence ID" value="SVA52492.1"/>
    <property type="molecule type" value="Genomic_DNA"/>
</dbReference>
<reference evidence="6" key="1">
    <citation type="submission" date="2018-05" db="EMBL/GenBank/DDBJ databases">
        <authorList>
            <person name="Lanie J.A."/>
            <person name="Ng W.-L."/>
            <person name="Kazmierczak K.M."/>
            <person name="Andrzejewski T.M."/>
            <person name="Davidsen T.M."/>
            <person name="Wayne K.J."/>
            <person name="Tettelin H."/>
            <person name="Glass J.I."/>
            <person name="Rusch D."/>
            <person name="Podicherti R."/>
            <person name="Tsui H.-C.T."/>
            <person name="Winkler M.E."/>
        </authorList>
    </citation>
    <scope>NUCLEOTIDE SEQUENCE</scope>
</reference>